<keyword evidence="12" id="KW-0479">Metal-binding</keyword>
<evidence type="ECO:0000256" key="17">
    <source>
        <dbReference type="SAM" id="Phobius"/>
    </source>
</evidence>
<dbReference type="EMBL" id="FNKY01000001">
    <property type="protein sequence ID" value="SDQ92255.1"/>
    <property type="molecule type" value="Genomic_DNA"/>
</dbReference>
<name>A0ABY0TP69_9PROT</name>
<dbReference type="PANTHER" id="PTHR38689:SF1">
    <property type="entry name" value="SUCCINATE DEHYDROGENASE HYDROPHOBIC MEMBRANE ANCHOR SUBUNIT"/>
    <property type="match status" value="1"/>
</dbReference>
<evidence type="ECO:0000256" key="15">
    <source>
        <dbReference type="ARBA" id="ARBA00023004"/>
    </source>
</evidence>
<evidence type="ECO:0000256" key="9">
    <source>
        <dbReference type="ARBA" id="ARBA00022532"/>
    </source>
</evidence>
<keyword evidence="15" id="KW-0408">Iron</keyword>
<dbReference type="PIRSF" id="PIRSF000169">
    <property type="entry name" value="SDH_D"/>
    <property type="match status" value="1"/>
</dbReference>
<comment type="function">
    <text evidence="2">Membrane-anchoring subunit of succinate dehydrogenase (SDH).</text>
</comment>
<keyword evidence="11 17" id="KW-0812">Transmembrane</keyword>
<comment type="pathway">
    <text evidence="4">Carbohydrate metabolism; tricarboxylic acid cycle.</text>
</comment>
<evidence type="ECO:0000256" key="1">
    <source>
        <dbReference type="ARBA" id="ARBA00001971"/>
    </source>
</evidence>
<evidence type="ECO:0000256" key="2">
    <source>
        <dbReference type="ARBA" id="ARBA00004050"/>
    </source>
</evidence>
<evidence type="ECO:0000256" key="7">
    <source>
        <dbReference type="ARBA" id="ARBA00022475"/>
    </source>
</evidence>
<dbReference type="PANTHER" id="PTHR38689">
    <property type="entry name" value="SUCCINATE DEHYDROGENASE HYDROPHOBIC MEMBRANE ANCHOR SUBUNIT"/>
    <property type="match status" value="1"/>
</dbReference>
<proteinExistence type="predicted"/>
<keyword evidence="9" id="KW-0816">Tricarboxylic acid cycle</keyword>
<keyword evidence="6" id="KW-0813">Transport</keyword>
<evidence type="ECO:0000256" key="13">
    <source>
        <dbReference type="ARBA" id="ARBA00022982"/>
    </source>
</evidence>
<feature type="transmembrane region" description="Helical" evidence="17">
    <location>
        <begin position="59"/>
        <end position="79"/>
    </location>
</feature>
<evidence type="ECO:0000256" key="12">
    <source>
        <dbReference type="ARBA" id="ARBA00022723"/>
    </source>
</evidence>
<gene>
    <name evidence="18" type="ORF">SAMN05216402_2836</name>
</gene>
<sequence length="120" mass="13972">MVKRIVTGAHYGLRDWLAQRVTAVVMVAFVLCLAVALLISPPHDYATWKSLFSGRWMRIASFLFLVSLFWHAWIGMRNILMDYVHATGIRLTLQILVVLSLLFYTVWSAEILWALEFTWR</sequence>
<evidence type="ECO:0000256" key="14">
    <source>
        <dbReference type="ARBA" id="ARBA00022989"/>
    </source>
</evidence>
<keyword evidence="16 17" id="KW-0472">Membrane</keyword>
<evidence type="ECO:0000256" key="8">
    <source>
        <dbReference type="ARBA" id="ARBA00022519"/>
    </source>
</evidence>
<dbReference type="Gene3D" id="1.20.1300.10">
    <property type="entry name" value="Fumarate reductase/succinate dehydrogenase, transmembrane subunit"/>
    <property type="match status" value="1"/>
</dbReference>
<comment type="cofactor">
    <cofactor evidence="1">
        <name>heme</name>
        <dbReference type="ChEBI" id="CHEBI:30413"/>
    </cofactor>
</comment>
<evidence type="ECO:0000256" key="6">
    <source>
        <dbReference type="ARBA" id="ARBA00022448"/>
    </source>
</evidence>
<accession>A0ABY0TP69</accession>
<dbReference type="CDD" id="cd03494">
    <property type="entry name" value="SQR_TypeC_SdhD"/>
    <property type="match status" value="1"/>
</dbReference>
<evidence type="ECO:0000313" key="18">
    <source>
        <dbReference type="EMBL" id="SDQ92255.1"/>
    </source>
</evidence>
<dbReference type="NCBIfam" id="TIGR02968">
    <property type="entry name" value="succ_dehyd_anc"/>
    <property type="match status" value="1"/>
</dbReference>
<evidence type="ECO:0000256" key="10">
    <source>
        <dbReference type="ARBA" id="ARBA00022617"/>
    </source>
</evidence>
<evidence type="ECO:0000256" key="3">
    <source>
        <dbReference type="ARBA" id="ARBA00004429"/>
    </source>
</evidence>
<reference evidence="18 19" key="1">
    <citation type="submission" date="2016-10" db="EMBL/GenBank/DDBJ databases">
        <authorList>
            <person name="Varghese N."/>
            <person name="Submissions S."/>
        </authorList>
    </citation>
    <scope>NUCLEOTIDE SEQUENCE [LARGE SCALE GENOMIC DNA]</scope>
    <source>
        <strain evidence="18 19">Nl1</strain>
    </source>
</reference>
<comment type="caution">
    <text evidence="18">The sequence shown here is derived from an EMBL/GenBank/DDBJ whole genome shotgun (WGS) entry which is preliminary data.</text>
</comment>
<evidence type="ECO:0000256" key="4">
    <source>
        <dbReference type="ARBA" id="ARBA00005163"/>
    </source>
</evidence>
<dbReference type="RefSeq" id="WP_074633653.1">
    <property type="nucleotide sequence ID" value="NZ_FNKY01000001.1"/>
</dbReference>
<keyword evidence="7" id="KW-1003">Cell membrane</keyword>
<evidence type="ECO:0000256" key="11">
    <source>
        <dbReference type="ARBA" id="ARBA00022692"/>
    </source>
</evidence>
<dbReference type="SUPFAM" id="SSF81343">
    <property type="entry name" value="Fumarate reductase respiratory complex transmembrane subunits"/>
    <property type="match status" value="1"/>
</dbReference>
<feature type="transmembrane region" description="Helical" evidence="17">
    <location>
        <begin position="21"/>
        <end position="39"/>
    </location>
</feature>
<evidence type="ECO:0000256" key="5">
    <source>
        <dbReference type="ARBA" id="ARBA00019425"/>
    </source>
</evidence>
<dbReference type="Pfam" id="PF01127">
    <property type="entry name" value="Sdh_cyt"/>
    <property type="match status" value="1"/>
</dbReference>
<dbReference type="InterPro" id="IPR014312">
    <property type="entry name" value="Succ_DH_anchor"/>
</dbReference>
<keyword evidence="8" id="KW-0997">Cell inner membrane</keyword>
<organism evidence="18 19">
    <name type="scientific">Nitrosospira multiformis</name>
    <dbReference type="NCBI Taxonomy" id="1231"/>
    <lineage>
        <taxon>Bacteria</taxon>
        <taxon>Pseudomonadati</taxon>
        <taxon>Pseudomonadota</taxon>
        <taxon>Betaproteobacteria</taxon>
        <taxon>Nitrosomonadales</taxon>
        <taxon>Nitrosomonadaceae</taxon>
        <taxon>Nitrosospira</taxon>
    </lineage>
</organism>
<comment type="subcellular location">
    <subcellularLocation>
        <location evidence="3">Cell inner membrane</location>
        <topology evidence="3">Multi-pass membrane protein</topology>
    </subcellularLocation>
</comment>
<evidence type="ECO:0000313" key="19">
    <source>
        <dbReference type="Proteomes" id="UP000183471"/>
    </source>
</evidence>
<dbReference type="Proteomes" id="UP000183471">
    <property type="component" value="Unassembled WGS sequence"/>
</dbReference>
<keyword evidence="19" id="KW-1185">Reference proteome</keyword>
<dbReference type="InterPro" id="IPR000701">
    <property type="entry name" value="SuccDH_FuR_B_TM-su"/>
</dbReference>
<dbReference type="InterPro" id="IPR034804">
    <property type="entry name" value="SQR/QFR_C/D"/>
</dbReference>
<feature type="transmembrane region" description="Helical" evidence="17">
    <location>
        <begin position="91"/>
        <end position="115"/>
    </location>
</feature>
<keyword evidence="10" id="KW-0349">Heme</keyword>
<evidence type="ECO:0000256" key="16">
    <source>
        <dbReference type="ARBA" id="ARBA00023136"/>
    </source>
</evidence>
<keyword evidence="14 17" id="KW-1133">Transmembrane helix</keyword>
<protein>
    <recommendedName>
        <fullName evidence="5">Succinate dehydrogenase hydrophobic membrane anchor subunit</fullName>
    </recommendedName>
</protein>
<keyword evidence="13" id="KW-0249">Electron transport</keyword>